<evidence type="ECO:0000313" key="1">
    <source>
        <dbReference type="EMBL" id="SMF82326.1"/>
    </source>
</evidence>
<proteinExistence type="predicted"/>
<accession>A0A1X7H9Y4</accession>
<evidence type="ECO:0000313" key="2">
    <source>
        <dbReference type="Proteomes" id="UP000192936"/>
    </source>
</evidence>
<gene>
    <name evidence="1" type="ORF">SAMN02982917_5331</name>
</gene>
<dbReference type="Proteomes" id="UP000192936">
    <property type="component" value="Unassembled WGS sequence"/>
</dbReference>
<dbReference type="EMBL" id="FXAK01000007">
    <property type="protein sequence ID" value="SMF82326.1"/>
    <property type="molecule type" value="Genomic_DNA"/>
</dbReference>
<reference evidence="1 2" key="1">
    <citation type="submission" date="2017-04" db="EMBL/GenBank/DDBJ databases">
        <authorList>
            <person name="Afonso C.L."/>
            <person name="Miller P.J."/>
            <person name="Scott M.A."/>
            <person name="Spackman E."/>
            <person name="Goraichik I."/>
            <person name="Dimitrov K.M."/>
            <person name="Suarez D.L."/>
            <person name="Swayne D.E."/>
        </authorList>
    </citation>
    <scope>NUCLEOTIDE SEQUENCE [LARGE SCALE GENOMIC DNA]</scope>
    <source>
        <strain evidence="1 2">A2P</strain>
    </source>
</reference>
<dbReference type="AlphaFoldDB" id="A0A1X7H9Y4"/>
<sequence length="192" mass="21300">MYHPEALDPIVAFLRGIGMQVEYGEGGRDGFLPGVNIRAGALHVDSETLKGPGDLLHEAGHIIVMPRRYWPLLNRDVQTDIDAILADQTARDGTPDPILTRAARQGEFMSQAWSYAVVQHLGLPQECLFFPGSYQHKEYQGTHPMQAWIEQGTHFGLINLAQADFTGYAGMFAYMGNNGLAPFPQMAKWTLD</sequence>
<protein>
    <submittedName>
        <fullName evidence="1">Uncharacterized protein</fullName>
    </submittedName>
</protein>
<name>A0A1X7H9Y4_9PROT</name>
<dbReference type="STRING" id="286727.SAMN02982917_5331"/>
<organism evidence="1 2">
    <name type="scientific">Azospirillum oryzae</name>
    <dbReference type="NCBI Taxonomy" id="286727"/>
    <lineage>
        <taxon>Bacteria</taxon>
        <taxon>Pseudomonadati</taxon>
        <taxon>Pseudomonadota</taxon>
        <taxon>Alphaproteobacteria</taxon>
        <taxon>Rhodospirillales</taxon>
        <taxon>Azospirillaceae</taxon>
        <taxon>Azospirillum</taxon>
    </lineage>
</organism>
<dbReference type="OrthoDB" id="1441538at2"/>
<dbReference type="RefSeq" id="WP_085090102.1">
    <property type="nucleotide sequence ID" value="NZ_FXAK01000007.1"/>
</dbReference>